<evidence type="ECO:0000313" key="2">
    <source>
        <dbReference type="EMBL" id="KAF6447379.1"/>
    </source>
</evidence>
<organism evidence="2 3">
    <name type="scientific">Rousettus aegyptiacus</name>
    <name type="common">Egyptian fruit bat</name>
    <name type="synonym">Pteropus aegyptiacus</name>
    <dbReference type="NCBI Taxonomy" id="9407"/>
    <lineage>
        <taxon>Eukaryota</taxon>
        <taxon>Metazoa</taxon>
        <taxon>Chordata</taxon>
        <taxon>Craniata</taxon>
        <taxon>Vertebrata</taxon>
        <taxon>Euteleostomi</taxon>
        <taxon>Mammalia</taxon>
        <taxon>Eutheria</taxon>
        <taxon>Laurasiatheria</taxon>
        <taxon>Chiroptera</taxon>
        <taxon>Yinpterochiroptera</taxon>
        <taxon>Pteropodoidea</taxon>
        <taxon>Pteropodidae</taxon>
        <taxon>Rousettinae</taxon>
        <taxon>Rousettus</taxon>
    </lineage>
</organism>
<dbReference type="EMBL" id="JACASE010000007">
    <property type="protein sequence ID" value="KAF6447379.1"/>
    <property type="molecule type" value="Genomic_DNA"/>
</dbReference>
<name>A0A7J8FIX6_ROUAE</name>
<accession>A0A7J8FIX6</accession>
<proteinExistence type="predicted"/>
<comment type="caution">
    <text evidence="2">The sequence shown here is derived from an EMBL/GenBank/DDBJ whole genome shotgun (WGS) entry which is preliminary data.</text>
</comment>
<dbReference type="Proteomes" id="UP000593571">
    <property type="component" value="Unassembled WGS sequence"/>
</dbReference>
<reference evidence="2 3" key="1">
    <citation type="journal article" date="2020" name="Nature">
        <title>Six reference-quality genomes reveal evolution of bat adaptations.</title>
        <authorList>
            <person name="Jebb D."/>
            <person name="Huang Z."/>
            <person name="Pippel M."/>
            <person name="Hughes G.M."/>
            <person name="Lavrichenko K."/>
            <person name="Devanna P."/>
            <person name="Winkler S."/>
            <person name="Jermiin L.S."/>
            <person name="Skirmuntt E.C."/>
            <person name="Katzourakis A."/>
            <person name="Burkitt-Gray L."/>
            <person name="Ray D.A."/>
            <person name="Sullivan K.A.M."/>
            <person name="Roscito J.G."/>
            <person name="Kirilenko B.M."/>
            <person name="Davalos L.M."/>
            <person name="Corthals A.P."/>
            <person name="Power M.L."/>
            <person name="Jones G."/>
            <person name="Ransome R.D."/>
            <person name="Dechmann D.K.N."/>
            <person name="Locatelli A.G."/>
            <person name="Puechmaille S.J."/>
            <person name="Fedrigo O."/>
            <person name="Jarvis E.D."/>
            <person name="Hiller M."/>
            <person name="Vernes S.C."/>
            <person name="Myers E.W."/>
            <person name="Teeling E.C."/>
        </authorList>
    </citation>
    <scope>NUCLEOTIDE SEQUENCE [LARGE SCALE GENOMIC DNA]</scope>
    <source>
        <strain evidence="2">MRouAeg1</strain>
        <tissue evidence="2">Muscle</tissue>
    </source>
</reference>
<feature type="region of interest" description="Disordered" evidence="1">
    <location>
        <begin position="40"/>
        <end position="108"/>
    </location>
</feature>
<protein>
    <submittedName>
        <fullName evidence="2">Uncharacterized protein</fullName>
    </submittedName>
</protein>
<gene>
    <name evidence="2" type="ORF">HJG63_011841</name>
</gene>
<evidence type="ECO:0000313" key="3">
    <source>
        <dbReference type="Proteomes" id="UP000593571"/>
    </source>
</evidence>
<feature type="compositionally biased region" description="Gly residues" evidence="1">
    <location>
        <begin position="53"/>
        <end position="66"/>
    </location>
</feature>
<evidence type="ECO:0000256" key="1">
    <source>
        <dbReference type="SAM" id="MobiDB-lite"/>
    </source>
</evidence>
<dbReference type="AlphaFoldDB" id="A0A7J8FIX6"/>
<feature type="compositionally biased region" description="Low complexity" evidence="1">
    <location>
        <begin position="87"/>
        <end position="99"/>
    </location>
</feature>
<keyword evidence="3" id="KW-1185">Reference proteome</keyword>
<sequence length="131" mass="13615">MAAPKPRRRGSLSKVTKVTRTGNCEGRSWSAVSILTVHHAASSHAGCADQQGARGGGSAFPGGGAGRRPKCPRGTSGTGGEGAWECQPTPSSSPSQLPPRENTRPALADATFYVKTPGFQMLPQMKNDLAR</sequence>